<dbReference type="GO" id="GO:0006508">
    <property type="term" value="P:proteolysis"/>
    <property type="evidence" value="ECO:0007669"/>
    <property type="project" value="UniProtKB-KW"/>
</dbReference>
<dbReference type="InterPro" id="IPR050344">
    <property type="entry name" value="Peptidase_M1_aminopeptidases"/>
</dbReference>
<sequence>MSTYLVSFMISDYVPEKGRDNVQQRNITSWVPKEMIHQYKTTVIGSLPADILLNLERYTGYKYNLPKLDMFPVMKKHGINGMENWGLIMYQEGAFLQERNSHSKDFSTVIFTISHELAHHWFGNSVTVADWCSMWFQEAIPTYLHGYISTENVESVKVKWEARKVVMETECLFYDGSIPLREDENATSGNLFAVERYYKGLYRVQYDSITWDLLLDQLGKNRSVIPAINRAMLIGDAFFTVLDGPDWIRIFEMMKYFRNETDALVWDSLNTHIKSFQEKFPEEMQALFEQYMRFLVMPSFQRAANIQAWVKAFEVAVEDINDRAWREMVFDFAWGVKLPDLRHFSSDIIQQVINKTINAKIIPVEVETTLWCAAVSTGNPKIFEYVNKMYHAEKNAKKKDNIFQRMLCSQNHTSQLLNLILLKHNVSGDKEALRFDVSEFVVFHWTSDECQDILRFMEKNEDKLTDTEADWSRFLMSVVNPPDICKNKAEEQFGKIPELPDKNSFYEYFGYEPFQWLKDHQKFCKFLKMEPLFDKLVSSLAEFKLYQANINIEEDIKEASERPQHPVPRTPKPVSPAAEEGGPLPIKPYRRTHPSR</sequence>
<dbReference type="GO" id="GO:0043171">
    <property type="term" value="P:peptide catabolic process"/>
    <property type="evidence" value="ECO:0007669"/>
    <property type="project" value="TreeGrafter"/>
</dbReference>
<comment type="subcellular location">
    <subcellularLocation>
        <location evidence="2">Cell membrane</location>
        <topology evidence="2">Lipid-anchor</topology>
        <topology evidence="2">GPI-anchor</topology>
    </subcellularLocation>
</comment>
<evidence type="ECO:0000256" key="2">
    <source>
        <dbReference type="ARBA" id="ARBA00004609"/>
    </source>
</evidence>
<dbReference type="PANTHER" id="PTHR11533">
    <property type="entry name" value="PROTEASE M1 ZINC METALLOPROTEASE"/>
    <property type="match status" value="1"/>
</dbReference>
<keyword evidence="4" id="KW-0336">GPI-anchor</keyword>
<dbReference type="Gene3D" id="1.10.390.10">
    <property type="entry name" value="Neutral Protease Domain 2"/>
    <property type="match status" value="1"/>
</dbReference>
<evidence type="ECO:0000256" key="10">
    <source>
        <dbReference type="ARBA" id="ARBA00023288"/>
    </source>
</evidence>
<evidence type="ECO:0000256" key="11">
    <source>
        <dbReference type="SAM" id="MobiDB-lite"/>
    </source>
</evidence>
<evidence type="ECO:0000313" key="13">
    <source>
        <dbReference type="EMBL" id="KAF6197506.1"/>
    </source>
</evidence>
<dbReference type="GO" id="GO:0005737">
    <property type="term" value="C:cytoplasm"/>
    <property type="evidence" value="ECO:0007669"/>
    <property type="project" value="TreeGrafter"/>
</dbReference>
<keyword evidence="4" id="KW-0472">Membrane</keyword>
<dbReference type="GO" id="GO:0005886">
    <property type="term" value="C:plasma membrane"/>
    <property type="evidence" value="ECO:0007669"/>
    <property type="project" value="UniProtKB-SubCell"/>
</dbReference>
<keyword evidence="8" id="KW-0862">Zinc</keyword>
<evidence type="ECO:0000256" key="5">
    <source>
        <dbReference type="ARBA" id="ARBA00022670"/>
    </source>
</evidence>
<keyword evidence="9" id="KW-0482">Metalloprotease</keyword>
<dbReference type="Proteomes" id="UP000466442">
    <property type="component" value="Unassembled WGS sequence"/>
</dbReference>
<dbReference type="InterPro" id="IPR027268">
    <property type="entry name" value="Peptidase_M4/M1_CTD_sf"/>
</dbReference>
<dbReference type="GO" id="GO:0042277">
    <property type="term" value="F:peptide binding"/>
    <property type="evidence" value="ECO:0007669"/>
    <property type="project" value="TreeGrafter"/>
</dbReference>
<keyword evidence="10" id="KW-0449">Lipoprotein</keyword>
<dbReference type="InterPro" id="IPR001930">
    <property type="entry name" value="Peptidase_M1"/>
</dbReference>
<protein>
    <recommendedName>
        <fullName evidence="12">Peptidase M1 membrane alanine aminopeptidase domain-containing protein</fullName>
    </recommendedName>
</protein>
<evidence type="ECO:0000256" key="4">
    <source>
        <dbReference type="ARBA" id="ARBA00022622"/>
    </source>
</evidence>
<feature type="domain" description="Peptidase M1 membrane alanine aminopeptidase" evidence="12">
    <location>
        <begin position="51"/>
        <end position="201"/>
    </location>
</feature>
<comment type="cofactor">
    <cofactor evidence="1">
        <name>Zn(2+)</name>
        <dbReference type="ChEBI" id="CHEBI:29105"/>
    </cofactor>
</comment>
<evidence type="ECO:0000256" key="9">
    <source>
        <dbReference type="ARBA" id="ARBA00023049"/>
    </source>
</evidence>
<dbReference type="GO" id="GO:0098552">
    <property type="term" value="C:side of membrane"/>
    <property type="evidence" value="ECO:0007669"/>
    <property type="project" value="UniProtKB-KW"/>
</dbReference>
<keyword evidence="4" id="KW-0325">Glycoprotein</keyword>
<evidence type="ECO:0000313" key="14">
    <source>
        <dbReference type="Proteomes" id="UP000466442"/>
    </source>
</evidence>
<evidence type="ECO:0000256" key="8">
    <source>
        <dbReference type="ARBA" id="ARBA00022833"/>
    </source>
</evidence>
<evidence type="ECO:0000256" key="7">
    <source>
        <dbReference type="ARBA" id="ARBA00022801"/>
    </source>
</evidence>
<name>A0A8S9WNU0_APOLU</name>
<comment type="similarity">
    <text evidence="3">Belongs to the peptidase M1 family.</text>
</comment>
<reference evidence="13" key="1">
    <citation type="journal article" date="2021" name="Mol. Ecol. Resour.">
        <title>Apolygus lucorum genome provides insights into omnivorousness and mesophyll feeding.</title>
        <authorList>
            <person name="Liu Y."/>
            <person name="Liu H."/>
            <person name="Wang H."/>
            <person name="Huang T."/>
            <person name="Liu B."/>
            <person name="Yang B."/>
            <person name="Yin L."/>
            <person name="Li B."/>
            <person name="Zhang Y."/>
            <person name="Zhang S."/>
            <person name="Jiang F."/>
            <person name="Zhang X."/>
            <person name="Ren Y."/>
            <person name="Wang B."/>
            <person name="Wang S."/>
            <person name="Lu Y."/>
            <person name="Wu K."/>
            <person name="Fan W."/>
            <person name="Wang G."/>
        </authorList>
    </citation>
    <scope>NUCLEOTIDE SEQUENCE</scope>
    <source>
        <strain evidence="13">12Hb</strain>
    </source>
</reference>
<keyword evidence="7" id="KW-0378">Hydrolase</keyword>
<dbReference type="SUPFAM" id="SSF55486">
    <property type="entry name" value="Metalloproteases ('zincins'), catalytic domain"/>
    <property type="match status" value="1"/>
</dbReference>
<comment type="caution">
    <text evidence="13">The sequence shown here is derived from an EMBL/GenBank/DDBJ whole genome shotgun (WGS) entry which is preliminary data.</text>
</comment>
<keyword evidence="14" id="KW-1185">Reference proteome</keyword>
<accession>A0A8S9WNU0</accession>
<dbReference type="GO" id="GO:0008270">
    <property type="term" value="F:zinc ion binding"/>
    <property type="evidence" value="ECO:0007669"/>
    <property type="project" value="InterPro"/>
</dbReference>
<dbReference type="EMBL" id="WIXP02000020">
    <property type="protein sequence ID" value="KAF6197506.1"/>
    <property type="molecule type" value="Genomic_DNA"/>
</dbReference>
<dbReference type="AlphaFoldDB" id="A0A8S9WNU0"/>
<feature type="region of interest" description="Disordered" evidence="11">
    <location>
        <begin position="556"/>
        <end position="596"/>
    </location>
</feature>
<gene>
    <name evidence="13" type="ORF">GE061_020132</name>
</gene>
<dbReference type="GO" id="GO:0005615">
    <property type="term" value="C:extracellular space"/>
    <property type="evidence" value="ECO:0007669"/>
    <property type="project" value="TreeGrafter"/>
</dbReference>
<evidence type="ECO:0000256" key="1">
    <source>
        <dbReference type="ARBA" id="ARBA00001947"/>
    </source>
</evidence>
<dbReference type="Gene3D" id="1.25.50.20">
    <property type="match status" value="1"/>
</dbReference>
<evidence type="ECO:0000256" key="6">
    <source>
        <dbReference type="ARBA" id="ARBA00022723"/>
    </source>
</evidence>
<keyword evidence="5" id="KW-0645">Protease</keyword>
<proteinExistence type="inferred from homology"/>
<feature type="compositionally biased region" description="Pro residues" evidence="11">
    <location>
        <begin position="565"/>
        <end position="574"/>
    </location>
</feature>
<evidence type="ECO:0000259" key="12">
    <source>
        <dbReference type="Pfam" id="PF01433"/>
    </source>
</evidence>
<dbReference type="Pfam" id="PF01433">
    <property type="entry name" value="Peptidase_M1"/>
    <property type="match status" value="1"/>
</dbReference>
<organism evidence="13 14">
    <name type="scientific">Apolygus lucorum</name>
    <name type="common">Small green plant bug</name>
    <name type="synonym">Lygocoris lucorum</name>
    <dbReference type="NCBI Taxonomy" id="248454"/>
    <lineage>
        <taxon>Eukaryota</taxon>
        <taxon>Metazoa</taxon>
        <taxon>Ecdysozoa</taxon>
        <taxon>Arthropoda</taxon>
        <taxon>Hexapoda</taxon>
        <taxon>Insecta</taxon>
        <taxon>Pterygota</taxon>
        <taxon>Neoptera</taxon>
        <taxon>Paraneoptera</taxon>
        <taxon>Hemiptera</taxon>
        <taxon>Heteroptera</taxon>
        <taxon>Panheteroptera</taxon>
        <taxon>Cimicomorpha</taxon>
        <taxon>Miridae</taxon>
        <taxon>Mirini</taxon>
        <taxon>Apolygus</taxon>
    </lineage>
</organism>
<dbReference type="InterPro" id="IPR014782">
    <property type="entry name" value="Peptidase_M1_dom"/>
</dbReference>
<keyword evidence="6" id="KW-0479">Metal-binding</keyword>
<evidence type="ECO:0000256" key="3">
    <source>
        <dbReference type="ARBA" id="ARBA00010136"/>
    </source>
</evidence>
<dbReference type="PRINTS" id="PR00756">
    <property type="entry name" value="ALADIPTASE"/>
</dbReference>
<dbReference type="PANTHER" id="PTHR11533:SF299">
    <property type="entry name" value="AMINOPEPTIDASE"/>
    <property type="match status" value="1"/>
</dbReference>
<dbReference type="OrthoDB" id="510539at2759"/>
<dbReference type="GO" id="GO:0070006">
    <property type="term" value="F:metalloaminopeptidase activity"/>
    <property type="evidence" value="ECO:0007669"/>
    <property type="project" value="TreeGrafter"/>
</dbReference>